<keyword evidence="2 8" id="KW-0812">Transmembrane</keyword>
<dbReference type="VEuPathDB" id="TrichDB:TRFO_19243"/>
<feature type="transmembrane region" description="Helical" evidence="8">
    <location>
        <begin position="1198"/>
        <end position="1217"/>
    </location>
</feature>
<evidence type="ECO:0000259" key="9">
    <source>
        <dbReference type="PROSITE" id="PS50112"/>
    </source>
</evidence>
<accession>A0A1J4KNI7</accession>
<organism evidence="11 12">
    <name type="scientific">Tritrichomonas foetus</name>
    <dbReference type="NCBI Taxonomy" id="1144522"/>
    <lineage>
        <taxon>Eukaryota</taxon>
        <taxon>Metamonada</taxon>
        <taxon>Parabasalia</taxon>
        <taxon>Tritrichomonadida</taxon>
        <taxon>Tritrichomonadidae</taxon>
        <taxon>Tritrichomonas</taxon>
    </lineage>
</organism>
<dbReference type="OrthoDB" id="60033at2759"/>
<dbReference type="PANTHER" id="PTHR11920:SF335">
    <property type="entry name" value="GUANYLATE CYCLASE"/>
    <property type="match status" value="1"/>
</dbReference>
<dbReference type="PROSITE" id="PS50112">
    <property type="entry name" value="PAS"/>
    <property type="match status" value="1"/>
</dbReference>
<feature type="domain" description="Guanylate cyclase" evidence="10">
    <location>
        <begin position="1423"/>
        <end position="1555"/>
    </location>
</feature>
<dbReference type="GO" id="GO:0007168">
    <property type="term" value="P:receptor guanylyl cyclase signaling pathway"/>
    <property type="evidence" value="ECO:0007669"/>
    <property type="project" value="TreeGrafter"/>
</dbReference>
<evidence type="ECO:0000256" key="8">
    <source>
        <dbReference type="SAM" id="Phobius"/>
    </source>
</evidence>
<comment type="caution">
    <text evidence="11">The sequence shown here is derived from an EMBL/GenBank/DDBJ whole genome shotgun (WGS) entry which is preliminary data.</text>
</comment>
<dbReference type="NCBIfam" id="TIGR00229">
    <property type="entry name" value="sensory_box"/>
    <property type="match status" value="1"/>
</dbReference>
<evidence type="ECO:0000256" key="3">
    <source>
        <dbReference type="ARBA" id="ARBA00022741"/>
    </source>
</evidence>
<sequence>MNAPPADSQCSKSLTIAGSSGLRNKLVSGQYAVVDRVFPLFDHIFQQGDFPKIIPFIVTLYTSLQIMFVGLWPEINFWRLSSGNILDALNILSKIFFFIPAKLSFYPETSIFQNYSSMNNYSGDSLNNNFDPNNPEYILYNNNENDSIMITFICVLVIFLISFVSIVGHIFYSAIAHRYLKWLLYFNRFVSDYICQIMIIPSAALVGSSLLMLCHGMSMSNIAYVVVGAIMNVYFLYTYTLTTKLSTKSTIISVTVKSTFDCDPIINTFITHSIFIILGYLFQYFPTWVFTVLQIIYLSLNIYFNIHVIVFMPFHSLIGNIFFAATGITNAALTFCMIFPPLLSAISNKTLIFLCCWPVIFIISLIVLIVVNIRRYKQIIKNLTKIKDDDSETSQEEIHSSFDKLGLNKSEDKALCYERIGFANICPYFIDWSLLKYMAMMYNSNKIYCFQIQLLSYFPSELRQMDQYFNIIITKNNLKFDERFLIYQVNRLKVMRHSTTCSEANERYLKLRGMSDECLSNVLGFWRSPNPDISYFEALSSNMQKLDSLWMESIRNYPNSTKFYEMYRKFLTECRTDFRKAIIIKERSDMVDLGKTFTIDKTFRSMVRSFPDYIKKKIVDGKGNFIQNENSGNDQSHSGATSASTSISLSNSSSSDVSTSSEFSLSDDKEMDAEVEGTLASSMFTFSKLRMALYHALKGRTHGSINSINFAVVISLILSITCFIGFYFYIQKKYEERADSMSLLSSLTYTRIYSELSITSLILDYVKYHGGLITDIGYFDDITPLIDLSSSLNRDALIQSLQSNRNFGELLVKVSSISAEGINVYEVASRFLNPINDFTTCWNGIPVDSKEQNLKNLYTYLYYLHQRCAAVTRDDFLLSNHFCELHENNFWAVSGSQNLSDSVTNFQVHATDDLVNLSRFIMIIIPIAIILISFCPIMGLSLWFVHHCDVMAKALSELSRDIKEQAISPIGKHFQAEETSISEPKLRITKMVFFNIMILILSIVTAVLFLMMVYVANTGIHGISQILMWENLASKRVIYAVEIMNFAIYAIILHDPNNMPSYTNRSIEIERIYDSFAILDQAGTDLTSGNNQSKPFGGQYSILDSIMTTEQCVINYDTENIHDTYRCGSVSHLLSAYHDMIANIVADLDRFSGSLSDEYPTNLIHIVNYHIVPLMQEFIYQCDKLVTSNFNKLLKTSMILMIVGIILSLVILVYGLVIESFARNTYTTALSIFKRIPPIQMIQNKKIRDLLLNRNGSHTTASSSFARSILHKSGDAMLCTSLNGIIEIVNPYITKTFGYSPDQLLGQSVGVLFKDDNVLNQMEMMREGRISSLYEDQQICVRDNENQIPVHTTIIGIKKDESTNVESFVFILRDNSDRVNQQKCAEDAKAQSEYLLFQILPRDIVFKLNRGEKEISFTVPSASIIFIDIVQFSAYSANLNPQEIMGNLSMIFASFDNQIKKYTLLTKIKLIGDVYMAAAGLFATEDVSSEHATQTVKFGQDIITELDEINVKLNSNLQVRVGVNSGGPLIGGVLGTDKPVFDIIGDPINVASRLQSTDIPGKVQISQNTCDLLNQTEFSIEPRGEVFLKGKGKVNTFLVTPASSTFSFEISVRT</sequence>
<feature type="transmembrane region" description="Helical" evidence="8">
    <location>
        <begin position="85"/>
        <end position="106"/>
    </location>
</feature>
<feature type="transmembrane region" description="Helical" evidence="8">
    <location>
        <begin position="992"/>
        <end position="1016"/>
    </location>
</feature>
<evidence type="ECO:0000259" key="10">
    <source>
        <dbReference type="PROSITE" id="PS50125"/>
    </source>
</evidence>
<feature type="transmembrane region" description="Helical" evidence="8">
    <location>
        <begin position="708"/>
        <end position="730"/>
    </location>
</feature>
<dbReference type="PANTHER" id="PTHR11920">
    <property type="entry name" value="GUANYLYL CYCLASE"/>
    <property type="match status" value="1"/>
</dbReference>
<dbReference type="GO" id="GO:0004016">
    <property type="term" value="F:adenylate cyclase activity"/>
    <property type="evidence" value="ECO:0007669"/>
    <property type="project" value="TreeGrafter"/>
</dbReference>
<dbReference type="InterPro" id="IPR001054">
    <property type="entry name" value="A/G_cyclase"/>
</dbReference>
<dbReference type="InterPro" id="IPR029787">
    <property type="entry name" value="Nucleotide_cyclase"/>
</dbReference>
<keyword evidence="4 8" id="KW-1133">Transmembrane helix</keyword>
<feature type="compositionally biased region" description="Low complexity" evidence="7">
    <location>
        <begin position="636"/>
        <end position="664"/>
    </location>
</feature>
<feature type="region of interest" description="Disordered" evidence="7">
    <location>
        <begin position="625"/>
        <end position="665"/>
    </location>
</feature>
<dbReference type="Proteomes" id="UP000179807">
    <property type="component" value="Unassembled WGS sequence"/>
</dbReference>
<dbReference type="InterPro" id="IPR050401">
    <property type="entry name" value="Cyclic_nucleotide_synthase"/>
</dbReference>
<feature type="domain" description="PAS" evidence="9">
    <location>
        <begin position="1262"/>
        <end position="1308"/>
    </location>
</feature>
<feature type="compositionally biased region" description="Polar residues" evidence="7">
    <location>
        <begin position="625"/>
        <end position="635"/>
    </location>
</feature>
<feature type="transmembrane region" description="Helical" evidence="8">
    <location>
        <begin position="193"/>
        <end position="213"/>
    </location>
</feature>
<protein>
    <submittedName>
        <fullName evidence="11">Adenylate and Guanylate cyclase catalytic domain containing protein</fullName>
    </submittedName>
</protein>
<dbReference type="GeneID" id="94835382"/>
<dbReference type="InterPro" id="IPR035965">
    <property type="entry name" value="PAS-like_dom_sf"/>
</dbReference>
<feature type="transmembrane region" description="Helical" evidence="8">
    <location>
        <begin position="53"/>
        <end position="73"/>
    </location>
</feature>
<evidence type="ECO:0000256" key="5">
    <source>
        <dbReference type="ARBA" id="ARBA00023136"/>
    </source>
</evidence>
<dbReference type="GO" id="GO:0005886">
    <property type="term" value="C:plasma membrane"/>
    <property type="evidence" value="ECO:0007669"/>
    <property type="project" value="TreeGrafter"/>
</dbReference>
<keyword evidence="5 8" id="KW-0472">Membrane</keyword>
<feature type="transmembrane region" description="Helical" evidence="8">
    <location>
        <begin position="920"/>
        <end position="945"/>
    </location>
</feature>
<keyword evidence="3" id="KW-0547">Nucleotide-binding</keyword>
<evidence type="ECO:0000256" key="6">
    <source>
        <dbReference type="ARBA" id="ARBA00023239"/>
    </source>
</evidence>
<dbReference type="CDD" id="cd00130">
    <property type="entry name" value="PAS"/>
    <property type="match status" value="1"/>
</dbReference>
<dbReference type="SUPFAM" id="SSF55785">
    <property type="entry name" value="PYP-like sensor domain (PAS domain)"/>
    <property type="match status" value="1"/>
</dbReference>
<keyword evidence="6" id="KW-0456">Lyase</keyword>
<gene>
    <name evidence="11" type="ORF">TRFO_19243</name>
</gene>
<feature type="transmembrane region" description="Helical" evidence="8">
    <location>
        <begin position="219"/>
        <end position="241"/>
    </location>
</feature>
<feature type="transmembrane region" description="Helical" evidence="8">
    <location>
        <begin position="148"/>
        <end position="172"/>
    </location>
</feature>
<evidence type="ECO:0000256" key="4">
    <source>
        <dbReference type="ARBA" id="ARBA00022989"/>
    </source>
</evidence>
<keyword evidence="12" id="KW-1185">Reference proteome</keyword>
<feature type="transmembrane region" description="Helical" evidence="8">
    <location>
        <begin position="350"/>
        <end position="371"/>
    </location>
</feature>
<reference evidence="11" key="1">
    <citation type="submission" date="2016-10" db="EMBL/GenBank/DDBJ databases">
        <authorList>
            <person name="Benchimol M."/>
            <person name="Almeida L.G."/>
            <person name="Vasconcelos A.T."/>
            <person name="Perreira-Neves A."/>
            <person name="Rosa I.A."/>
            <person name="Tasca T."/>
            <person name="Bogo M.R."/>
            <person name="de Souza W."/>
        </authorList>
    </citation>
    <scope>NUCLEOTIDE SEQUENCE [LARGE SCALE GENOMIC DNA]</scope>
    <source>
        <strain evidence="11">K</strain>
    </source>
</reference>
<evidence type="ECO:0000256" key="1">
    <source>
        <dbReference type="ARBA" id="ARBA00004370"/>
    </source>
</evidence>
<dbReference type="Gene3D" id="3.30.70.1230">
    <property type="entry name" value="Nucleotide cyclase"/>
    <property type="match status" value="1"/>
</dbReference>
<dbReference type="SUPFAM" id="SSF55073">
    <property type="entry name" value="Nucleotide cyclase"/>
    <property type="match status" value="1"/>
</dbReference>
<dbReference type="RefSeq" id="XP_068364492.1">
    <property type="nucleotide sequence ID" value="XM_068500678.1"/>
</dbReference>
<dbReference type="InterPro" id="IPR000014">
    <property type="entry name" value="PAS"/>
</dbReference>
<proteinExistence type="predicted"/>
<dbReference type="GO" id="GO:0001653">
    <property type="term" value="F:peptide receptor activity"/>
    <property type="evidence" value="ECO:0007669"/>
    <property type="project" value="TreeGrafter"/>
</dbReference>
<dbReference type="Pfam" id="PF00211">
    <property type="entry name" value="Guanylate_cyc"/>
    <property type="match status" value="1"/>
</dbReference>
<dbReference type="GO" id="GO:0004383">
    <property type="term" value="F:guanylate cyclase activity"/>
    <property type="evidence" value="ECO:0007669"/>
    <property type="project" value="TreeGrafter"/>
</dbReference>
<feature type="transmembrane region" description="Helical" evidence="8">
    <location>
        <begin position="321"/>
        <end position="344"/>
    </location>
</feature>
<feature type="transmembrane region" description="Helical" evidence="8">
    <location>
        <begin position="288"/>
        <end position="314"/>
    </location>
</feature>
<dbReference type="Gene3D" id="3.30.450.20">
    <property type="entry name" value="PAS domain"/>
    <property type="match status" value="1"/>
</dbReference>
<dbReference type="Pfam" id="PF13426">
    <property type="entry name" value="PAS_9"/>
    <property type="match status" value="1"/>
</dbReference>
<comment type="subcellular location">
    <subcellularLocation>
        <location evidence="1">Membrane</location>
    </subcellularLocation>
</comment>
<dbReference type="GO" id="GO:0035556">
    <property type="term" value="P:intracellular signal transduction"/>
    <property type="evidence" value="ECO:0007669"/>
    <property type="project" value="InterPro"/>
</dbReference>
<dbReference type="CDD" id="cd07302">
    <property type="entry name" value="CHD"/>
    <property type="match status" value="1"/>
</dbReference>
<dbReference type="PROSITE" id="PS50125">
    <property type="entry name" value="GUANYLATE_CYCLASE_2"/>
    <property type="match status" value="1"/>
</dbReference>
<dbReference type="SMART" id="SM00091">
    <property type="entry name" value="PAS"/>
    <property type="match status" value="1"/>
</dbReference>
<feature type="transmembrane region" description="Helical" evidence="8">
    <location>
        <begin position="262"/>
        <end position="282"/>
    </location>
</feature>
<evidence type="ECO:0000256" key="7">
    <source>
        <dbReference type="SAM" id="MobiDB-lite"/>
    </source>
</evidence>
<evidence type="ECO:0000313" key="11">
    <source>
        <dbReference type="EMBL" id="OHT11356.1"/>
    </source>
</evidence>
<evidence type="ECO:0000256" key="2">
    <source>
        <dbReference type="ARBA" id="ARBA00022692"/>
    </source>
</evidence>
<feature type="transmembrane region" description="Helical" evidence="8">
    <location>
        <begin position="1036"/>
        <end position="1053"/>
    </location>
</feature>
<dbReference type="GO" id="GO:0000166">
    <property type="term" value="F:nucleotide binding"/>
    <property type="evidence" value="ECO:0007669"/>
    <property type="project" value="UniProtKB-KW"/>
</dbReference>
<name>A0A1J4KNI7_9EUKA</name>
<dbReference type="SMART" id="SM00044">
    <property type="entry name" value="CYCc"/>
    <property type="match status" value="1"/>
</dbReference>
<evidence type="ECO:0000313" key="12">
    <source>
        <dbReference type="Proteomes" id="UP000179807"/>
    </source>
</evidence>
<dbReference type="EMBL" id="MLAK01000590">
    <property type="protein sequence ID" value="OHT11356.1"/>
    <property type="molecule type" value="Genomic_DNA"/>
</dbReference>